<dbReference type="EMBL" id="CAJVPL010000090">
    <property type="protein sequence ID" value="CAG8445133.1"/>
    <property type="molecule type" value="Genomic_DNA"/>
</dbReference>
<dbReference type="AlphaFoldDB" id="A0A9N8VBB3"/>
<dbReference type="InterPro" id="IPR009071">
    <property type="entry name" value="HMG_box_dom"/>
</dbReference>
<dbReference type="OrthoDB" id="6247875at2759"/>
<name>A0A9N8VBB3_9GLOM</name>
<keyword evidence="3" id="KW-1185">Reference proteome</keyword>
<accession>A0A9N8VBB3</accession>
<protein>
    <submittedName>
        <fullName evidence="2">6239_t:CDS:1</fullName>
    </submittedName>
</protein>
<dbReference type="Pfam" id="PF00505">
    <property type="entry name" value="HMG_box"/>
    <property type="match status" value="1"/>
</dbReference>
<gene>
    <name evidence="2" type="ORF">AGERDE_LOCUS1355</name>
</gene>
<evidence type="ECO:0000259" key="1">
    <source>
        <dbReference type="Pfam" id="PF00505"/>
    </source>
</evidence>
<dbReference type="SUPFAM" id="SSF47095">
    <property type="entry name" value="HMG-box"/>
    <property type="match status" value="1"/>
</dbReference>
<evidence type="ECO:0000313" key="3">
    <source>
        <dbReference type="Proteomes" id="UP000789831"/>
    </source>
</evidence>
<dbReference type="InterPro" id="IPR036910">
    <property type="entry name" value="HMG_box_dom_sf"/>
</dbReference>
<organism evidence="2 3">
    <name type="scientific">Ambispora gerdemannii</name>
    <dbReference type="NCBI Taxonomy" id="144530"/>
    <lineage>
        <taxon>Eukaryota</taxon>
        <taxon>Fungi</taxon>
        <taxon>Fungi incertae sedis</taxon>
        <taxon>Mucoromycota</taxon>
        <taxon>Glomeromycotina</taxon>
        <taxon>Glomeromycetes</taxon>
        <taxon>Archaeosporales</taxon>
        <taxon>Ambisporaceae</taxon>
        <taxon>Ambispora</taxon>
    </lineage>
</organism>
<feature type="domain" description="HMG box" evidence="1">
    <location>
        <begin position="29"/>
        <end position="94"/>
    </location>
</feature>
<proteinExistence type="predicted"/>
<evidence type="ECO:0000313" key="2">
    <source>
        <dbReference type="EMBL" id="CAG8445133.1"/>
    </source>
</evidence>
<reference evidence="2" key="1">
    <citation type="submission" date="2021-06" db="EMBL/GenBank/DDBJ databases">
        <authorList>
            <person name="Kallberg Y."/>
            <person name="Tangrot J."/>
            <person name="Rosling A."/>
        </authorList>
    </citation>
    <scope>NUCLEOTIDE SEQUENCE</scope>
    <source>
        <strain evidence="2">MT106</strain>
    </source>
</reference>
<dbReference type="Proteomes" id="UP000789831">
    <property type="component" value="Unassembled WGS sequence"/>
</dbReference>
<comment type="caution">
    <text evidence="2">The sequence shown here is derived from an EMBL/GenBank/DDBJ whole genome shotgun (WGS) entry which is preliminary data.</text>
</comment>
<dbReference type="Gene3D" id="1.10.30.10">
    <property type="entry name" value="High mobility group box domain"/>
    <property type="match status" value="1"/>
</dbReference>
<sequence length="181" mass="21006">MSDIFFPPFPPNISVNGLLKPMNRKQKKPIKAPNAFIIYRINYSREIQSYREIPQPEISSMASQAWKQELPNVKETYHNFARQAREIYLAQNTENHVADGNIGRSQSQNLYEDVQATTEQNRIIEEINPLVSTPIFDINVSFEFANMQYRIATLENEITSMRQTISELNVKLMQYSNVFGI</sequence>